<dbReference type="EMBL" id="CADCWM010000348">
    <property type="protein sequence ID" value="CAA9554575.1"/>
    <property type="molecule type" value="Genomic_DNA"/>
</dbReference>
<reference evidence="2" key="1">
    <citation type="submission" date="2020-02" db="EMBL/GenBank/DDBJ databases">
        <authorList>
            <person name="Meier V. D."/>
        </authorList>
    </citation>
    <scope>NUCLEOTIDE SEQUENCE</scope>
    <source>
        <strain evidence="2">AVDCRST_MAG88</strain>
    </source>
</reference>
<keyword evidence="1" id="KW-0812">Transmembrane</keyword>
<dbReference type="AlphaFoldDB" id="A0A6J4UQ11"/>
<proteinExistence type="predicted"/>
<feature type="transmembrane region" description="Helical" evidence="1">
    <location>
        <begin position="135"/>
        <end position="162"/>
    </location>
</feature>
<keyword evidence="1" id="KW-0472">Membrane</keyword>
<keyword evidence="1" id="KW-1133">Transmembrane helix</keyword>
<evidence type="ECO:0000313" key="2">
    <source>
        <dbReference type="EMBL" id="CAA9554575.1"/>
    </source>
</evidence>
<accession>A0A6J4UQ11</accession>
<gene>
    <name evidence="2" type="ORF">AVDCRST_MAG88-1006</name>
</gene>
<evidence type="ECO:0000256" key="1">
    <source>
        <dbReference type="SAM" id="Phobius"/>
    </source>
</evidence>
<organism evidence="2">
    <name type="scientific">uncultured Thermomicrobiales bacterium</name>
    <dbReference type="NCBI Taxonomy" id="1645740"/>
    <lineage>
        <taxon>Bacteria</taxon>
        <taxon>Pseudomonadati</taxon>
        <taxon>Thermomicrobiota</taxon>
        <taxon>Thermomicrobia</taxon>
        <taxon>Thermomicrobiales</taxon>
        <taxon>environmental samples</taxon>
    </lineage>
</organism>
<feature type="transmembrane region" description="Helical" evidence="1">
    <location>
        <begin position="37"/>
        <end position="62"/>
    </location>
</feature>
<name>A0A6J4UQ11_9BACT</name>
<sequence>MPAATLAFDILSFLVLIAAVFLTPSEGPDDEFMSTSFFVLGAVGIGGAALLFVVQVIALLVWGSRWLGRQRGESRPGNSAVIDSRRPWYRRLVWLGSLAPLALDGLYALLIMTIAQRVERPPFTDGELFGLGLLYLLWTTDGVILLTTQVVALLVWSLVWFVHHRRAFAPV</sequence>
<feature type="transmembrane region" description="Helical" evidence="1">
    <location>
        <begin position="7"/>
        <end position="25"/>
    </location>
</feature>
<protein>
    <submittedName>
        <fullName evidence="2">Uncharacterized protein</fullName>
    </submittedName>
</protein>
<feature type="transmembrane region" description="Helical" evidence="1">
    <location>
        <begin position="92"/>
        <end position="115"/>
    </location>
</feature>